<comment type="similarity">
    <text evidence="9">Belongs to the SecE/SEC61-gamma family.</text>
</comment>
<keyword evidence="5 9" id="KW-0653">Protein transport</keyword>
<dbReference type="GO" id="GO:0008320">
    <property type="term" value="F:protein transmembrane transporter activity"/>
    <property type="evidence" value="ECO:0007669"/>
    <property type="project" value="UniProtKB-UniRule"/>
</dbReference>
<dbReference type="Gene3D" id="1.20.5.1030">
    <property type="entry name" value="Preprotein translocase secy subunit"/>
    <property type="match status" value="1"/>
</dbReference>
<dbReference type="InterPro" id="IPR001901">
    <property type="entry name" value="Translocase_SecE/Sec61-g"/>
</dbReference>
<dbReference type="PANTHER" id="PTHR33910:SF1">
    <property type="entry name" value="PROTEIN TRANSLOCASE SUBUNIT SECE"/>
    <property type="match status" value="1"/>
</dbReference>
<dbReference type="PANTHER" id="PTHR33910">
    <property type="entry name" value="PROTEIN TRANSLOCASE SUBUNIT SECE"/>
    <property type="match status" value="1"/>
</dbReference>
<evidence type="ECO:0000256" key="3">
    <source>
        <dbReference type="ARBA" id="ARBA00022475"/>
    </source>
</evidence>
<evidence type="ECO:0000256" key="6">
    <source>
        <dbReference type="ARBA" id="ARBA00022989"/>
    </source>
</evidence>
<comment type="subcellular location">
    <subcellularLocation>
        <location evidence="9">Cell membrane</location>
        <topology evidence="9">Single-pass membrane protein</topology>
    </subcellularLocation>
    <subcellularLocation>
        <location evidence="1">Membrane</location>
    </subcellularLocation>
</comment>
<comment type="caution">
    <text evidence="10">The sequence shown here is derived from an EMBL/GenBank/DDBJ whole genome shotgun (WGS) entry which is preliminary data.</text>
</comment>
<proteinExistence type="inferred from homology"/>
<dbReference type="HAMAP" id="MF_00422">
    <property type="entry name" value="SecE"/>
    <property type="match status" value="1"/>
</dbReference>
<evidence type="ECO:0000256" key="1">
    <source>
        <dbReference type="ARBA" id="ARBA00004370"/>
    </source>
</evidence>
<dbReference type="GO" id="GO:0005886">
    <property type="term" value="C:plasma membrane"/>
    <property type="evidence" value="ECO:0007669"/>
    <property type="project" value="UniProtKB-SubCell"/>
</dbReference>
<evidence type="ECO:0000256" key="4">
    <source>
        <dbReference type="ARBA" id="ARBA00022692"/>
    </source>
</evidence>
<dbReference type="GO" id="GO:0065002">
    <property type="term" value="P:intracellular protein transmembrane transport"/>
    <property type="evidence" value="ECO:0007669"/>
    <property type="project" value="UniProtKB-UniRule"/>
</dbReference>
<sequence>MSKITEYLKETKTELKHVIWPGRSQTLYYTLIVIILSVVVAYYLGVFDFIFSQGLQRVIGI</sequence>
<evidence type="ECO:0000256" key="9">
    <source>
        <dbReference type="HAMAP-Rule" id="MF_00422"/>
    </source>
</evidence>
<dbReference type="NCBIfam" id="TIGR00964">
    <property type="entry name" value="secE_bact"/>
    <property type="match status" value="1"/>
</dbReference>
<dbReference type="GO" id="GO:0043952">
    <property type="term" value="P:protein transport by the Sec complex"/>
    <property type="evidence" value="ECO:0007669"/>
    <property type="project" value="UniProtKB-UniRule"/>
</dbReference>
<gene>
    <name evidence="9" type="primary">secE</name>
    <name evidence="10" type="ORF">UW02_C0006G0028</name>
</gene>
<keyword evidence="6 9" id="KW-1133">Transmembrane helix</keyword>
<dbReference type="Pfam" id="PF00584">
    <property type="entry name" value="SecE"/>
    <property type="match status" value="1"/>
</dbReference>
<evidence type="ECO:0000313" key="11">
    <source>
        <dbReference type="Proteomes" id="UP000034751"/>
    </source>
</evidence>
<dbReference type="GO" id="GO:0006605">
    <property type="term" value="P:protein targeting"/>
    <property type="evidence" value="ECO:0007669"/>
    <property type="project" value="UniProtKB-UniRule"/>
</dbReference>
<dbReference type="GO" id="GO:0009306">
    <property type="term" value="P:protein secretion"/>
    <property type="evidence" value="ECO:0007669"/>
    <property type="project" value="UniProtKB-UniRule"/>
</dbReference>
<protein>
    <recommendedName>
        <fullName evidence="9">Protein translocase subunit SecE</fullName>
    </recommendedName>
</protein>
<dbReference type="AlphaFoldDB" id="A0A0G1HJB3"/>
<keyword evidence="8 9" id="KW-0472">Membrane</keyword>
<feature type="transmembrane region" description="Helical" evidence="9">
    <location>
        <begin position="27"/>
        <end position="51"/>
    </location>
</feature>
<evidence type="ECO:0000256" key="2">
    <source>
        <dbReference type="ARBA" id="ARBA00022448"/>
    </source>
</evidence>
<evidence type="ECO:0000256" key="8">
    <source>
        <dbReference type="ARBA" id="ARBA00023136"/>
    </source>
</evidence>
<dbReference type="InterPro" id="IPR005807">
    <property type="entry name" value="SecE_bac"/>
</dbReference>
<organism evidence="10 11">
    <name type="scientific">Candidatus Nomurabacteria bacterium GW2011_GWB1_43_7</name>
    <dbReference type="NCBI Taxonomy" id="1618747"/>
    <lineage>
        <taxon>Bacteria</taxon>
        <taxon>Candidatus Nomuraibacteriota</taxon>
    </lineage>
</organism>
<keyword evidence="4 9" id="KW-0812">Transmembrane</keyword>
<accession>A0A0G1HJB3</accession>
<comment type="function">
    <text evidence="9">Essential subunit of the Sec protein translocation channel SecYEG. Clamps together the 2 halves of SecY. May contact the channel plug during translocation.</text>
</comment>
<dbReference type="InterPro" id="IPR038379">
    <property type="entry name" value="SecE_sf"/>
</dbReference>
<reference evidence="10 11" key="1">
    <citation type="journal article" date="2015" name="Nature">
        <title>rRNA introns, odd ribosomes, and small enigmatic genomes across a large radiation of phyla.</title>
        <authorList>
            <person name="Brown C.T."/>
            <person name="Hug L.A."/>
            <person name="Thomas B.C."/>
            <person name="Sharon I."/>
            <person name="Castelle C.J."/>
            <person name="Singh A."/>
            <person name="Wilkins M.J."/>
            <person name="Williams K.H."/>
            <person name="Banfield J.F."/>
        </authorList>
    </citation>
    <scope>NUCLEOTIDE SEQUENCE [LARGE SCALE GENOMIC DNA]</scope>
</reference>
<keyword evidence="3 9" id="KW-1003">Cell membrane</keyword>
<dbReference type="Proteomes" id="UP000034751">
    <property type="component" value="Unassembled WGS sequence"/>
</dbReference>
<name>A0A0G1HJB3_9BACT</name>
<dbReference type="STRING" id="1618747.UW02_C0006G0028"/>
<keyword evidence="2 9" id="KW-0813">Transport</keyword>
<dbReference type="EMBL" id="LCGS01000006">
    <property type="protein sequence ID" value="KKT19722.1"/>
    <property type="molecule type" value="Genomic_DNA"/>
</dbReference>
<evidence type="ECO:0000313" key="10">
    <source>
        <dbReference type="EMBL" id="KKT19722.1"/>
    </source>
</evidence>
<evidence type="ECO:0000256" key="5">
    <source>
        <dbReference type="ARBA" id="ARBA00022927"/>
    </source>
</evidence>
<keyword evidence="7 9" id="KW-0811">Translocation</keyword>
<comment type="subunit">
    <text evidence="9">Component of the Sec protein translocase complex. Heterotrimer consisting of SecY, SecE and SecG subunits. The heterotrimers can form oligomers, although 1 heterotrimer is thought to be able to translocate proteins. Interacts with the ribosome. Interacts with SecDF, and other proteins may be involved. Interacts with SecA.</text>
</comment>
<evidence type="ECO:0000256" key="7">
    <source>
        <dbReference type="ARBA" id="ARBA00023010"/>
    </source>
</evidence>